<dbReference type="InterPro" id="IPR007658">
    <property type="entry name" value="DUF594"/>
</dbReference>
<feature type="transmembrane region" description="Helical" evidence="1">
    <location>
        <begin position="103"/>
        <end position="129"/>
    </location>
</feature>
<dbReference type="Pfam" id="PF04578">
    <property type="entry name" value="DUF594"/>
    <property type="match status" value="1"/>
</dbReference>
<dbReference type="AlphaFoldDB" id="A0ABC9D807"/>
<keyword evidence="1" id="KW-0472">Membrane</keyword>
<accession>A0ABC9D807</accession>
<evidence type="ECO:0000313" key="4">
    <source>
        <dbReference type="Proteomes" id="UP001497457"/>
    </source>
</evidence>
<feature type="transmembrane region" description="Helical" evidence="1">
    <location>
        <begin position="409"/>
        <end position="429"/>
    </location>
</feature>
<evidence type="ECO:0000313" key="3">
    <source>
        <dbReference type="EMBL" id="CAL5033074.1"/>
    </source>
</evidence>
<feature type="transmembrane region" description="Helical" evidence="1">
    <location>
        <begin position="163"/>
        <end position="181"/>
    </location>
</feature>
<sequence>MEGCTTQVSVDRVLGILIKAIAPRMWQLNGLLLLNAILMGVVVGVGAYAPRYRRHPVIGVLFLGAATLFLPIISNVASTVGSVRLIITYLLHQLVPEVTCMQYAHLILVLVWTGLVVVIGINASVVVAGDARESRNIDPPTILWIKAIWTAYLTFSTVPLNSIMIRISAPLFVIMFTKLLFKYSTFYKARQSFALGRSPRLIAGYMAHLQQPCHQVVDGDATPPPALVVMGEDEVQLEKQPHGYTFKRMPNQGSNRLVTLDRVWQLNNDMNMLQKPTVQPKDLCFSFALFKLLRCRFAKYSVVEAGFMKADKFFRATLLKGTTDHKRVFGVIEDELSFIHDYYYSSLPIYYSHHVLPILSIALSLCSIGYCLFLIVFFSQLLADPRASQLTCYVDKWCDQSNSDLLLEFGTLFFDLVPTYLVLAVLVLAETRDIASCICSNWTKVALICHHVNQARWQLPAVVQKCIGLLLEYRRCKLVNNWNGNMKQCSILAVHCPGKKTPFLLRHVLRRRDRKRKKKVHVPSAVKAAIFEALKREEGLLAGEEGALKHIRPPSTGVRCDGKCPAYSILVWHVATSVFEVSQTTPQSMDDPQDSKVAATHLSRYCAYLVTICPELLPDDDEWCKSLYEDVKKDADRVLPAALHAAEYQQLVLLLSADSNHQVLKDGAELGKQLVDSKTGWEALARFWSQMILYLAPSDNLEGHADAIARGGELITLLWALLAHAGIAGTAAATSAAANHV</sequence>
<keyword evidence="1" id="KW-1133">Transmembrane helix</keyword>
<feature type="transmembrane region" description="Helical" evidence="1">
    <location>
        <begin position="355"/>
        <end position="378"/>
    </location>
</feature>
<protein>
    <recommendedName>
        <fullName evidence="2">DUF4220 domain-containing protein</fullName>
    </recommendedName>
</protein>
<evidence type="ECO:0000256" key="1">
    <source>
        <dbReference type="SAM" id="Phobius"/>
    </source>
</evidence>
<dbReference type="PANTHER" id="PTHR31325">
    <property type="entry name" value="OS01G0798800 PROTEIN-RELATED"/>
    <property type="match status" value="1"/>
</dbReference>
<dbReference type="Proteomes" id="UP001497457">
    <property type="component" value="Chromosome 31b"/>
</dbReference>
<dbReference type="Pfam" id="PF13968">
    <property type="entry name" value="DUF4220"/>
    <property type="match status" value="1"/>
</dbReference>
<name>A0ABC9D807_9POAL</name>
<feature type="transmembrane region" description="Helical" evidence="1">
    <location>
        <begin position="31"/>
        <end position="49"/>
    </location>
</feature>
<organism evidence="3 4">
    <name type="scientific">Urochloa decumbens</name>
    <dbReference type="NCBI Taxonomy" id="240449"/>
    <lineage>
        <taxon>Eukaryota</taxon>
        <taxon>Viridiplantae</taxon>
        <taxon>Streptophyta</taxon>
        <taxon>Embryophyta</taxon>
        <taxon>Tracheophyta</taxon>
        <taxon>Spermatophyta</taxon>
        <taxon>Magnoliopsida</taxon>
        <taxon>Liliopsida</taxon>
        <taxon>Poales</taxon>
        <taxon>Poaceae</taxon>
        <taxon>PACMAD clade</taxon>
        <taxon>Panicoideae</taxon>
        <taxon>Panicodae</taxon>
        <taxon>Paniceae</taxon>
        <taxon>Melinidinae</taxon>
        <taxon>Urochloa</taxon>
    </lineage>
</organism>
<dbReference type="InterPro" id="IPR025315">
    <property type="entry name" value="DUF4220"/>
</dbReference>
<proteinExistence type="predicted"/>
<reference evidence="3" key="1">
    <citation type="submission" date="2024-10" db="EMBL/GenBank/DDBJ databases">
        <authorList>
            <person name="Ryan C."/>
        </authorList>
    </citation>
    <scope>NUCLEOTIDE SEQUENCE [LARGE SCALE GENOMIC DNA]</scope>
</reference>
<gene>
    <name evidence="3" type="ORF">URODEC1_LOCUS82539</name>
</gene>
<feature type="domain" description="DUF4220" evidence="2">
    <location>
        <begin position="138"/>
        <end position="492"/>
    </location>
</feature>
<dbReference type="EMBL" id="OZ075141">
    <property type="protein sequence ID" value="CAL5033074.1"/>
    <property type="molecule type" value="Genomic_DNA"/>
</dbReference>
<feature type="transmembrane region" description="Helical" evidence="1">
    <location>
        <begin position="61"/>
        <end position="91"/>
    </location>
</feature>
<evidence type="ECO:0000259" key="2">
    <source>
        <dbReference type="Pfam" id="PF13968"/>
    </source>
</evidence>
<keyword evidence="4" id="KW-1185">Reference proteome</keyword>
<keyword evidence="1" id="KW-0812">Transmembrane</keyword>